<organism evidence="1 2">
    <name type="scientific">Trichonephila clavata</name>
    <name type="common">Joro spider</name>
    <name type="synonym">Nephila clavata</name>
    <dbReference type="NCBI Taxonomy" id="2740835"/>
    <lineage>
        <taxon>Eukaryota</taxon>
        <taxon>Metazoa</taxon>
        <taxon>Ecdysozoa</taxon>
        <taxon>Arthropoda</taxon>
        <taxon>Chelicerata</taxon>
        <taxon>Arachnida</taxon>
        <taxon>Araneae</taxon>
        <taxon>Araneomorphae</taxon>
        <taxon>Entelegynae</taxon>
        <taxon>Araneoidea</taxon>
        <taxon>Nephilidae</taxon>
        <taxon>Trichonephila</taxon>
    </lineage>
</organism>
<comment type="caution">
    <text evidence="1">The sequence shown here is derived from an EMBL/GenBank/DDBJ whole genome shotgun (WGS) entry which is preliminary data.</text>
</comment>
<protein>
    <submittedName>
        <fullName evidence="1">Uncharacterized protein</fullName>
    </submittedName>
</protein>
<keyword evidence="2" id="KW-1185">Reference proteome</keyword>
<gene>
    <name evidence="1" type="ORF">TNCT_58991</name>
</gene>
<sequence>MLQITNIKASSRTTPLNKNENTCCVHSRCEPPSFLLFILLYLIRRKGLWVRLLAIQNGCWRVPAVRVSRIKMHFLVKWTMEDAYLDS</sequence>
<accession>A0A8X6I5T2</accession>
<proteinExistence type="predicted"/>
<reference evidence="1" key="1">
    <citation type="submission" date="2020-07" db="EMBL/GenBank/DDBJ databases">
        <title>Multicomponent nature underlies the extraordinary mechanical properties of spider dragline silk.</title>
        <authorList>
            <person name="Kono N."/>
            <person name="Nakamura H."/>
            <person name="Mori M."/>
            <person name="Yoshida Y."/>
            <person name="Ohtoshi R."/>
            <person name="Malay A.D."/>
            <person name="Moran D.A.P."/>
            <person name="Tomita M."/>
            <person name="Numata K."/>
            <person name="Arakawa K."/>
        </authorList>
    </citation>
    <scope>NUCLEOTIDE SEQUENCE</scope>
</reference>
<evidence type="ECO:0000313" key="1">
    <source>
        <dbReference type="EMBL" id="GFQ71355.1"/>
    </source>
</evidence>
<dbReference type="EMBL" id="BMAO01030943">
    <property type="protein sequence ID" value="GFQ71355.1"/>
    <property type="molecule type" value="Genomic_DNA"/>
</dbReference>
<name>A0A8X6I5T2_TRICU</name>
<evidence type="ECO:0000313" key="2">
    <source>
        <dbReference type="Proteomes" id="UP000887116"/>
    </source>
</evidence>
<dbReference type="OrthoDB" id="10288888at2759"/>
<dbReference type="AlphaFoldDB" id="A0A8X6I5T2"/>
<dbReference type="Proteomes" id="UP000887116">
    <property type="component" value="Unassembled WGS sequence"/>
</dbReference>